<gene>
    <name evidence="9" type="ORF">FQN60_014415</name>
</gene>
<sequence length="401" mass="43206">MYIALTSTPTEMNANSMPKQVEVRMHESHLEPIEARPQSKCANICSKMFKNLLLTLTVLGVILGAVSGMLLRVASPIHPDIVMVIAFPGDILMRMLKMLILPLIISSLITGLAGLDAKSSGRLGTRAMVYYMSTTIIAAVLGVILIQTVTKKVEVAIEEDVNATTMDGLVANITKDPQFIVKKSLQFKSGMNVLGLIGFFIAFGICMGKMGEKARLMLEFFSILNEIVMKLVICIMYSPFGIACLICGKIISIKDLEVVARQLGMYMVTVIIGLIIHGAIFLPAIYFAIVRKNPFTFFLGIFQAWITALGTASSLTATLASVGAASIPSAGLVTMLLILTAVGLPTQDISLLVAVDWLLDRFNTGNGGVLPGLRAPLSHLPKGPELDDFGRTCTQNPTTLK</sequence>
<protein>
    <recommendedName>
        <fullName evidence="8">Amino acid transporter</fullName>
    </recommendedName>
</protein>
<feature type="transmembrane region" description="Helical" evidence="8">
    <location>
        <begin position="227"/>
        <end position="251"/>
    </location>
</feature>
<keyword evidence="2 8" id="KW-0813">Transport</keyword>
<evidence type="ECO:0000256" key="1">
    <source>
        <dbReference type="ARBA" id="ARBA00004141"/>
    </source>
</evidence>
<dbReference type="PROSITE" id="PS00713">
    <property type="entry name" value="NA_DICARBOXYL_SYMP_1"/>
    <property type="match status" value="1"/>
</dbReference>
<accession>A0A5J5DDK3</accession>
<evidence type="ECO:0000256" key="6">
    <source>
        <dbReference type="ARBA" id="ARBA00023136"/>
    </source>
</evidence>
<keyword evidence="7" id="KW-0325">Glycoprotein</keyword>
<proteinExistence type="inferred from homology"/>
<keyword evidence="10" id="KW-1185">Reference proteome</keyword>
<dbReference type="GO" id="GO:0005886">
    <property type="term" value="C:plasma membrane"/>
    <property type="evidence" value="ECO:0007669"/>
    <property type="project" value="TreeGrafter"/>
</dbReference>
<evidence type="ECO:0000256" key="3">
    <source>
        <dbReference type="ARBA" id="ARBA00022692"/>
    </source>
</evidence>
<evidence type="ECO:0000256" key="2">
    <source>
        <dbReference type="ARBA" id="ARBA00022448"/>
    </source>
</evidence>
<dbReference type="GO" id="GO:0005313">
    <property type="term" value="F:L-glutamate transmembrane transporter activity"/>
    <property type="evidence" value="ECO:0007669"/>
    <property type="project" value="TreeGrafter"/>
</dbReference>
<feature type="transmembrane region" description="Helical" evidence="8">
    <location>
        <begin position="322"/>
        <end position="344"/>
    </location>
</feature>
<dbReference type="GO" id="GO:0098712">
    <property type="term" value="P:L-glutamate import across plasma membrane"/>
    <property type="evidence" value="ECO:0007669"/>
    <property type="project" value="TreeGrafter"/>
</dbReference>
<comment type="subcellular location">
    <subcellularLocation>
        <location evidence="1 8">Membrane</location>
        <topology evidence="1 8">Multi-pass membrane protein</topology>
    </subcellularLocation>
</comment>
<dbReference type="PRINTS" id="PR00173">
    <property type="entry name" value="EDTRNSPORT"/>
</dbReference>
<dbReference type="PANTHER" id="PTHR11958:SF93">
    <property type="entry name" value="EXCITATORY AMINO ACID TRANSPORTER 2"/>
    <property type="match status" value="1"/>
</dbReference>
<dbReference type="InterPro" id="IPR050746">
    <property type="entry name" value="DAACS"/>
</dbReference>
<evidence type="ECO:0000256" key="7">
    <source>
        <dbReference type="ARBA" id="ARBA00023180"/>
    </source>
</evidence>
<keyword evidence="3 8" id="KW-0812">Transmembrane</keyword>
<feature type="transmembrane region" description="Helical" evidence="8">
    <location>
        <begin position="295"/>
        <end position="316"/>
    </location>
</feature>
<feature type="transmembrane region" description="Helical" evidence="8">
    <location>
        <begin position="91"/>
        <end position="115"/>
    </location>
</feature>
<dbReference type="InterPro" id="IPR036458">
    <property type="entry name" value="Na:dicarbo_symporter_sf"/>
</dbReference>
<feature type="transmembrane region" description="Helical" evidence="8">
    <location>
        <begin position="52"/>
        <end position="71"/>
    </location>
</feature>
<feature type="transmembrane region" description="Helical" evidence="8">
    <location>
        <begin position="189"/>
        <end position="207"/>
    </location>
</feature>
<dbReference type="Proteomes" id="UP000327493">
    <property type="component" value="Chromosome 8"/>
</dbReference>
<dbReference type="InterPro" id="IPR001991">
    <property type="entry name" value="Na-dicarboxylate_symporter"/>
</dbReference>
<feature type="transmembrane region" description="Helical" evidence="8">
    <location>
        <begin position="263"/>
        <end position="288"/>
    </location>
</feature>
<dbReference type="Pfam" id="PF00375">
    <property type="entry name" value="SDF"/>
    <property type="match status" value="1"/>
</dbReference>
<dbReference type="GO" id="GO:0015175">
    <property type="term" value="F:neutral L-amino acid transmembrane transporter activity"/>
    <property type="evidence" value="ECO:0007669"/>
    <property type="project" value="TreeGrafter"/>
</dbReference>
<dbReference type="GO" id="GO:0015501">
    <property type="term" value="F:glutamate:sodium symporter activity"/>
    <property type="evidence" value="ECO:0007669"/>
    <property type="project" value="TreeGrafter"/>
</dbReference>
<keyword evidence="6 8" id="KW-0472">Membrane</keyword>
<dbReference type="PANTHER" id="PTHR11958">
    <property type="entry name" value="SODIUM/DICARBOXYLATE SYMPORTER-RELATED"/>
    <property type="match status" value="1"/>
</dbReference>
<dbReference type="SUPFAM" id="SSF118215">
    <property type="entry name" value="Proton glutamate symport protein"/>
    <property type="match status" value="1"/>
</dbReference>
<dbReference type="InterPro" id="IPR018107">
    <property type="entry name" value="Na-dicarboxylate_symporter_CS"/>
</dbReference>
<keyword evidence="5 8" id="KW-1133">Transmembrane helix</keyword>
<organism evidence="9 10">
    <name type="scientific">Etheostoma spectabile</name>
    <name type="common">orangethroat darter</name>
    <dbReference type="NCBI Taxonomy" id="54343"/>
    <lineage>
        <taxon>Eukaryota</taxon>
        <taxon>Metazoa</taxon>
        <taxon>Chordata</taxon>
        <taxon>Craniata</taxon>
        <taxon>Vertebrata</taxon>
        <taxon>Euteleostomi</taxon>
        <taxon>Actinopterygii</taxon>
        <taxon>Neopterygii</taxon>
        <taxon>Teleostei</taxon>
        <taxon>Neoteleostei</taxon>
        <taxon>Acanthomorphata</taxon>
        <taxon>Eupercaria</taxon>
        <taxon>Perciformes</taxon>
        <taxon>Percoidei</taxon>
        <taxon>Percidae</taxon>
        <taxon>Etheostomatinae</taxon>
        <taxon>Etheostoma</taxon>
    </lineage>
</organism>
<evidence type="ECO:0000256" key="4">
    <source>
        <dbReference type="ARBA" id="ARBA00022847"/>
    </source>
</evidence>
<feature type="transmembrane region" description="Helical" evidence="8">
    <location>
        <begin position="127"/>
        <end position="146"/>
    </location>
</feature>
<name>A0A5J5DDK3_9PERO</name>
<dbReference type="AlphaFoldDB" id="A0A5J5DDK3"/>
<dbReference type="Gene3D" id="1.10.3860.10">
    <property type="entry name" value="Sodium:dicarboxylate symporter"/>
    <property type="match status" value="2"/>
</dbReference>
<evidence type="ECO:0000313" key="9">
    <source>
        <dbReference type="EMBL" id="KAA8590481.1"/>
    </source>
</evidence>
<dbReference type="EMBL" id="VOFY01000008">
    <property type="protein sequence ID" value="KAA8590481.1"/>
    <property type="molecule type" value="Genomic_DNA"/>
</dbReference>
<comment type="caution">
    <text evidence="9">The sequence shown here is derived from an EMBL/GenBank/DDBJ whole genome shotgun (WGS) entry which is preliminary data.</text>
</comment>
<evidence type="ECO:0000256" key="8">
    <source>
        <dbReference type="RuleBase" id="RU361216"/>
    </source>
</evidence>
<comment type="similarity">
    <text evidence="8">Belongs to the dicarboxylate/amino acid:cation symporter (DAACS) (TC 2.A.23) family.</text>
</comment>
<dbReference type="GO" id="GO:0070778">
    <property type="term" value="P:L-aspartate transmembrane transport"/>
    <property type="evidence" value="ECO:0007669"/>
    <property type="project" value="TreeGrafter"/>
</dbReference>
<keyword evidence="4 8" id="KW-0769">Symport</keyword>
<evidence type="ECO:0000313" key="10">
    <source>
        <dbReference type="Proteomes" id="UP000327493"/>
    </source>
</evidence>
<reference evidence="9 10" key="1">
    <citation type="submission" date="2019-08" db="EMBL/GenBank/DDBJ databases">
        <title>A chromosome-level genome assembly, high-density linkage maps, and genome scans reveal the genomic architecture of hybrid incompatibilities underlying speciation via character displacement in darters (Percidae: Etheostominae).</title>
        <authorList>
            <person name="Moran R.L."/>
            <person name="Catchen J.M."/>
            <person name="Fuller R.C."/>
        </authorList>
    </citation>
    <scope>NUCLEOTIDE SEQUENCE [LARGE SCALE GENOMIC DNA]</scope>
    <source>
        <strain evidence="9">EspeVRDwgs_2016</strain>
        <tissue evidence="9">Muscle</tissue>
    </source>
</reference>
<evidence type="ECO:0000256" key="5">
    <source>
        <dbReference type="ARBA" id="ARBA00022989"/>
    </source>
</evidence>